<evidence type="ECO:0000256" key="1">
    <source>
        <dbReference type="SAM" id="Phobius"/>
    </source>
</evidence>
<protein>
    <submittedName>
        <fullName evidence="2">Uncharacterized protein</fullName>
    </submittedName>
</protein>
<dbReference type="Proteomes" id="UP000660380">
    <property type="component" value="Unassembled WGS sequence"/>
</dbReference>
<evidence type="ECO:0000313" key="2">
    <source>
        <dbReference type="EMBL" id="MBD2607712.1"/>
    </source>
</evidence>
<dbReference type="RefSeq" id="WP_186227609.1">
    <property type="nucleotide sequence ID" value="NZ_JACJTA010000070.1"/>
</dbReference>
<keyword evidence="1" id="KW-0812">Transmembrane</keyword>
<keyword evidence="1" id="KW-1133">Transmembrane helix</keyword>
<organism evidence="2 3">
    <name type="scientific">Scytonema hofmannii FACHB-248</name>
    <dbReference type="NCBI Taxonomy" id="1842502"/>
    <lineage>
        <taxon>Bacteria</taxon>
        <taxon>Bacillati</taxon>
        <taxon>Cyanobacteriota</taxon>
        <taxon>Cyanophyceae</taxon>
        <taxon>Nostocales</taxon>
        <taxon>Scytonemataceae</taxon>
        <taxon>Scytonema</taxon>
    </lineage>
</organism>
<gene>
    <name evidence="2" type="ORF">H6G81_25080</name>
</gene>
<sequence length="68" mass="7548">MGNGQWAMGNGQWGRQILLLLKLTQKLSQTSFLCVLCVLCGSFSINSALIPVYKKKQTKQLSATKCDR</sequence>
<proteinExistence type="predicted"/>
<keyword evidence="3" id="KW-1185">Reference proteome</keyword>
<comment type="caution">
    <text evidence="2">The sequence shown here is derived from an EMBL/GenBank/DDBJ whole genome shotgun (WGS) entry which is preliminary data.</text>
</comment>
<evidence type="ECO:0000313" key="3">
    <source>
        <dbReference type="Proteomes" id="UP000660380"/>
    </source>
</evidence>
<accession>A0ABR8GW22</accession>
<reference evidence="2 3" key="1">
    <citation type="journal article" date="2020" name="ISME J.">
        <title>Comparative genomics reveals insights into cyanobacterial evolution and habitat adaptation.</title>
        <authorList>
            <person name="Chen M.Y."/>
            <person name="Teng W.K."/>
            <person name="Zhao L."/>
            <person name="Hu C.X."/>
            <person name="Zhou Y.K."/>
            <person name="Han B.P."/>
            <person name="Song L.R."/>
            <person name="Shu W.S."/>
        </authorList>
    </citation>
    <scope>NUCLEOTIDE SEQUENCE [LARGE SCALE GENOMIC DNA]</scope>
    <source>
        <strain evidence="2 3">FACHB-248</strain>
    </source>
</reference>
<name>A0ABR8GW22_9CYAN</name>
<keyword evidence="1" id="KW-0472">Membrane</keyword>
<dbReference type="EMBL" id="JACJTA010000070">
    <property type="protein sequence ID" value="MBD2607712.1"/>
    <property type="molecule type" value="Genomic_DNA"/>
</dbReference>
<feature type="transmembrane region" description="Helical" evidence="1">
    <location>
        <begin position="30"/>
        <end position="53"/>
    </location>
</feature>